<feature type="transmembrane region" description="Helical" evidence="8">
    <location>
        <begin position="375"/>
        <end position="397"/>
    </location>
</feature>
<feature type="transmembrane region" description="Helical" evidence="8">
    <location>
        <begin position="349"/>
        <end position="369"/>
    </location>
</feature>
<feature type="transmembrane region" description="Helical" evidence="8">
    <location>
        <begin position="227"/>
        <end position="251"/>
    </location>
</feature>
<keyword evidence="6 8" id="KW-1133">Transmembrane helix</keyword>
<dbReference type="GO" id="GO:1990961">
    <property type="term" value="P:xenobiotic detoxification by transmembrane export across the plasma membrane"/>
    <property type="evidence" value="ECO:0007669"/>
    <property type="project" value="InterPro"/>
</dbReference>
<dbReference type="Pfam" id="PF07690">
    <property type="entry name" value="MFS_1"/>
    <property type="match status" value="1"/>
</dbReference>
<evidence type="ECO:0000256" key="4">
    <source>
        <dbReference type="ARBA" id="ARBA00022475"/>
    </source>
</evidence>
<feature type="transmembrane region" description="Helical" evidence="8">
    <location>
        <begin position="319"/>
        <end position="337"/>
    </location>
</feature>
<feature type="transmembrane region" description="Helical" evidence="8">
    <location>
        <begin position="176"/>
        <end position="196"/>
    </location>
</feature>
<name>A0A1H9JG89_9ACTN</name>
<evidence type="ECO:0000256" key="5">
    <source>
        <dbReference type="ARBA" id="ARBA00022692"/>
    </source>
</evidence>
<feature type="transmembrane region" description="Helical" evidence="8">
    <location>
        <begin position="263"/>
        <end position="281"/>
    </location>
</feature>
<keyword evidence="3" id="KW-0813">Transport</keyword>
<dbReference type="SUPFAM" id="SSF103473">
    <property type="entry name" value="MFS general substrate transporter"/>
    <property type="match status" value="1"/>
</dbReference>
<dbReference type="PROSITE" id="PS50850">
    <property type="entry name" value="MFS"/>
    <property type="match status" value="1"/>
</dbReference>
<feature type="transmembrane region" description="Helical" evidence="8">
    <location>
        <begin position="113"/>
        <end position="134"/>
    </location>
</feature>
<feature type="transmembrane region" description="Helical" evidence="8">
    <location>
        <begin position="293"/>
        <end position="313"/>
    </location>
</feature>
<dbReference type="STRING" id="1036181.SAMN05421756_106194"/>
<feature type="transmembrane region" description="Helical" evidence="8">
    <location>
        <begin position="88"/>
        <end position="107"/>
    </location>
</feature>
<evidence type="ECO:0000256" key="6">
    <source>
        <dbReference type="ARBA" id="ARBA00022989"/>
    </source>
</evidence>
<keyword evidence="4" id="KW-1003">Cell membrane</keyword>
<dbReference type="InterPro" id="IPR005829">
    <property type="entry name" value="Sugar_transporter_CS"/>
</dbReference>
<keyword evidence="5 8" id="KW-0812">Transmembrane</keyword>
<evidence type="ECO:0000313" key="10">
    <source>
        <dbReference type="EMBL" id="SEQ85788.1"/>
    </source>
</evidence>
<dbReference type="Gene3D" id="1.20.1720.10">
    <property type="entry name" value="Multidrug resistance protein D"/>
    <property type="match status" value="1"/>
</dbReference>
<dbReference type="InterPro" id="IPR011701">
    <property type="entry name" value="MFS"/>
</dbReference>
<dbReference type="PANTHER" id="PTHR23502:SF132">
    <property type="entry name" value="POLYAMINE TRANSPORTER 2-RELATED"/>
    <property type="match status" value="1"/>
</dbReference>
<evidence type="ECO:0000313" key="11">
    <source>
        <dbReference type="Proteomes" id="UP000198504"/>
    </source>
</evidence>
<dbReference type="PANTHER" id="PTHR23502">
    <property type="entry name" value="MAJOR FACILITATOR SUPERFAMILY"/>
    <property type="match status" value="1"/>
</dbReference>
<dbReference type="RefSeq" id="WP_198410186.1">
    <property type="nucleotide sequence ID" value="NZ_FOFA01000006.1"/>
</dbReference>
<comment type="similarity">
    <text evidence="2">Belongs to the major facilitator superfamily. Bcr/CmlA family.</text>
</comment>
<dbReference type="Proteomes" id="UP000198504">
    <property type="component" value="Unassembled WGS sequence"/>
</dbReference>
<dbReference type="GO" id="GO:0042910">
    <property type="term" value="F:xenobiotic transmembrane transporter activity"/>
    <property type="evidence" value="ECO:0007669"/>
    <property type="project" value="InterPro"/>
</dbReference>
<dbReference type="PROSITE" id="PS00216">
    <property type="entry name" value="SUGAR_TRANSPORT_1"/>
    <property type="match status" value="1"/>
</dbReference>
<dbReference type="InterPro" id="IPR004812">
    <property type="entry name" value="Efflux_drug-R_Bcr/CmlA"/>
</dbReference>
<keyword evidence="11" id="KW-1185">Reference proteome</keyword>
<dbReference type="AlphaFoldDB" id="A0A1H9JG89"/>
<keyword evidence="7 8" id="KW-0472">Membrane</keyword>
<evidence type="ECO:0000256" key="7">
    <source>
        <dbReference type="ARBA" id="ARBA00023136"/>
    </source>
</evidence>
<accession>A0A1H9JG89</accession>
<feature type="domain" description="Major facilitator superfamily (MFS) profile" evidence="9">
    <location>
        <begin position="22"/>
        <end position="409"/>
    </location>
</feature>
<evidence type="ECO:0000256" key="3">
    <source>
        <dbReference type="ARBA" id="ARBA00022448"/>
    </source>
</evidence>
<proteinExistence type="inferred from homology"/>
<gene>
    <name evidence="10" type="ORF">SAMN05421756_106194</name>
</gene>
<evidence type="ECO:0000256" key="8">
    <source>
        <dbReference type="SAM" id="Phobius"/>
    </source>
</evidence>
<evidence type="ECO:0000256" key="1">
    <source>
        <dbReference type="ARBA" id="ARBA00004651"/>
    </source>
</evidence>
<evidence type="ECO:0000256" key="2">
    <source>
        <dbReference type="ARBA" id="ARBA00006236"/>
    </source>
</evidence>
<dbReference type="InterPro" id="IPR020846">
    <property type="entry name" value="MFS_dom"/>
</dbReference>
<dbReference type="NCBIfam" id="TIGR00710">
    <property type="entry name" value="efflux_Bcr_CflA"/>
    <property type="match status" value="1"/>
</dbReference>
<dbReference type="CDD" id="cd17320">
    <property type="entry name" value="MFS_MdfA_MDR_like"/>
    <property type="match status" value="1"/>
</dbReference>
<dbReference type="GO" id="GO:0005886">
    <property type="term" value="C:plasma membrane"/>
    <property type="evidence" value="ECO:0007669"/>
    <property type="project" value="UniProtKB-SubCell"/>
</dbReference>
<dbReference type="InterPro" id="IPR036259">
    <property type="entry name" value="MFS_trans_sf"/>
</dbReference>
<feature type="transmembrane region" description="Helical" evidence="8">
    <location>
        <begin position="56"/>
        <end position="76"/>
    </location>
</feature>
<feature type="transmembrane region" description="Helical" evidence="8">
    <location>
        <begin position="146"/>
        <end position="164"/>
    </location>
</feature>
<protein>
    <submittedName>
        <fullName evidence="10">MFS transporter, DHA1 family, bicyclomycin/chloramphenicol resistance protein</fullName>
    </submittedName>
</protein>
<evidence type="ECO:0000259" key="9">
    <source>
        <dbReference type="PROSITE" id="PS50850"/>
    </source>
</evidence>
<sequence>MPATRTLAGPAGGRTAVRALPPLVPLAVVTGISPLATDMYIPGLPGMAVDLGTTPAVAQLSLTAFLVAFALGMLVVGPVSDGLGRRRIMVVGTALFVLTSVACALAPDASVLLVARLLQGLAGAAGAVVGRAMVTDVLDGDRRARVIGLLSAINAVAPVVAPLLGGLLLRFGTWRLTFWALAVTGTLLLVLVLTTFPETLPAERRSHGAGVSASLRRMGVLLRMPRFVLYLVTSCVATVGFFAYIATSSFVFQELYGYSESRYTLVFATNASAMIVSTLLFSRLVGRVSEDRLLSVGLLVATAGSAAVLVLALTSAPGGALWAALAVVTGAQGLVITGSATRTQALGHAMPGTAAALSGGLAFGVGGLGTPLAGLLGGTAVAMGTVMLLGLGVGALLQTVVARRVASAG</sequence>
<comment type="subcellular location">
    <subcellularLocation>
        <location evidence="1">Cell membrane</location>
        <topology evidence="1">Multi-pass membrane protein</topology>
    </subcellularLocation>
</comment>
<reference evidence="11" key="1">
    <citation type="submission" date="2016-10" db="EMBL/GenBank/DDBJ databases">
        <authorList>
            <person name="Varghese N."/>
            <person name="Submissions S."/>
        </authorList>
    </citation>
    <scope>NUCLEOTIDE SEQUENCE [LARGE SCALE GENOMIC DNA]</scope>
    <source>
        <strain evidence="11">CGMCC 4.6856</strain>
    </source>
</reference>
<organism evidence="10 11">
    <name type="scientific">Microlunatus flavus</name>
    <dbReference type="NCBI Taxonomy" id="1036181"/>
    <lineage>
        <taxon>Bacteria</taxon>
        <taxon>Bacillati</taxon>
        <taxon>Actinomycetota</taxon>
        <taxon>Actinomycetes</taxon>
        <taxon>Propionibacteriales</taxon>
        <taxon>Propionibacteriaceae</taxon>
        <taxon>Microlunatus</taxon>
    </lineage>
</organism>
<dbReference type="EMBL" id="FOFA01000006">
    <property type="protein sequence ID" value="SEQ85788.1"/>
    <property type="molecule type" value="Genomic_DNA"/>
</dbReference>